<dbReference type="RefSeq" id="WP_166274389.1">
    <property type="nucleotide sequence ID" value="NZ_JAAFGS010000003.1"/>
</dbReference>
<evidence type="ECO:0000256" key="2">
    <source>
        <dbReference type="SAM" id="Phobius"/>
    </source>
</evidence>
<feature type="compositionally biased region" description="Acidic residues" evidence="1">
    <location>
        <begin position="347"/>
        <end position="356"/>
    </location>
</feature>
<dbReference type="Pfam" id="PF00498">
    <property type="entry name" value="FHA"/>
    <property type="match status" value="1"/>
</dbReference>
<feature type="region of interest" description="Disordered" evidence="1">
    <location>
        <begin position="467"/>
        <end position="502"/>
    </location>
</feature>
<organism evidence="4 5">
    <name type="scientific">Saccharibacillus alkalitolerans</name>
    <dbReference type="NCBI Taxonomy" id="2705290"/>
    <lineage>
        <taxon>Bacteria</taxon>
        <taxon>Bacillati</taxon>
        <taxon>Bacillota</taxon>
        <taxon>Bacilli</taxon>
        <taxon>Bacillales</taxon>
        <taxon>Paenibacillaceae</taxon>
        <taxon>Saccharibacillus</taxon>
    </lineage>
</organism>
<dbReference type="PANTHER" id="PTHR23308">
    <property type="entry name" value="NUCLEAR INHIBITOR OF PROTEIN PHOSPHATASE-1"/>
    <property type="match status" value="1"/>
</dbReference>
<evidence type="ECO:0000259" key="3">
    <source>
        <dbReference type="PROSITE" id="PS50006"/>
    </source>
</evidence>
<keyword evidence="2" id="KW-0812">Transmembrane</keyword>
<protein>
    <submittedName>
        <fullName evidence="4">FHA domain-containing protein</fullName>
    </submittedName>
</protein>
<dbReference type="CDD" id="cd00060">
    <property type="entry name" value="FHA"/>
    <property type="match status" value="1"/>
</dbReference>
<keyword evidence="5" id="KW-1185">Reference proteome</keyword>
<dbReference type="InterPro" id="IPR000253">
    <property type="entry name" value="FHA_dom"/>
</dbReference>
<feature type="region of interest" description="Disordered" evidence="1">
    <location>
        <begin position="305"/>
        <end position="358"/>
    </location>
</feature>
<evidence type="ECO:0000313" key="5">
    <source>
        <dbReference type="Proteomes" id="UP000800303"/>
    </source>
</evidence>
<dbReference type="PROSITE" id="PS50006">
    <property type="entry name" value="FHA_DOMAIN"/>
    <property type="match status" value="1"/>
</dbReference>
<dbReference type="InterPro" id="IPR008984">
    <property type="entry name" value="SMAD_FHA_dom_sf"/>
</dbReference>
<dbReference type="SUPFAM" id="SSF49879">
    <property type="entry name" value="SMAD/FHA domain"/>
    <property type="match status" value="1"/>
</dbReference>
<reference evidence="4 5" key="1">
    <citation type="submission" date="2020-01" db="EMBL/GenBank/DDBJ databases">
        <title>Polyphasic characterisation and genomic insights into a novel alkali tolerant bacterium VR-M41.</title>
        <authorList>
            <person name="Vemuluri V.R."/>
        </authorList>
    </citation>
    <scope>NUCLEOTIDE SEQUENCE [LARGE SCALE GENOMIC DNA]</scope>
    <source>
        <strain evidence="4 5">VR-M41</strain>
    </source>
</reference>
<gene>
    <name evidence="4" type="ORF">GYN08_11790</name>
</gene>
<dbReference type="SMART" id="SM00240">
    <property type="entry name" value="FHA"/>
    <property type="match status" value="1"/>
</dbReference>
<feature type="domain" description="FHA" evidence="3">
    <location>
        <begin position="573"/>
        <end position="623"/>
    </location>
</feature>
<dbReference type="Gene3D" id="2.60.200.20">
    <property type="match status" value="1"/>
</dbReference>
<dbReference type="InterPro" id="IPR050923">
    <property type="entry name" value="Cell_Proc_Reg/RNA_Proc"/>
</dbReference>
<keyword evidence="2" id="KW-0472">Membrane</keyword>
<feature type="region of interest" description="Disordered" evidence="1">
    <location>
        <begin position="228"/>
        <end position="257"/>
    </location>
</feature>
<comment type="caution">
    <text evidence="4">The sequence shown here is derived from an EMBL/GenBank/DDBJ whole genome shotgun (WGS) entry which is preliminary data.</text>
</comment>
<feature type="transmembrane region" description="Helical" evidence="2">
    <location>
        <begin position="364"/>
        <end position="383"/>
    </location>
</feature>
<dbReference type="Proteomes" id="UP000800303">
    <property type="component" value="Unassembled WGS sequence"/>
</dbReference>
<evidence type="ECO:0000313" key="4">
    <source>
        <dbReference type="EMBL" id="NGZ76005.1"/>
    </source>
</evidence>
<proteinExistence type="predicted"/>
<dbReference type="EMBL" id="JAAFGS010000003">
    <property type="protein sequence ID" value="NGZ76005.1"/>
    <property type="molecule type" value="Genomic_DNA"/>
</dbReference>
<accession>A0ABX0F7U6</accession>
<name>A0ABX0F7U6_9BACL</name>
<dbReference type="InterPro" id="IPR045962">
    <property type="entry name" value="DUF6382"/>
</dbReference>
<feature type="compositionally biased region" description="Basic and acidic residues" evidence="1">
    <location>
        <begin position="490"/>
        <end position="502"/>
    </location>
</feature>
<dbReference type="Pfam" id="PF19909">
    <property type="entry name" value="DUF6382"/>
    <property type="match status" value="1"/>
</dbReference>
<feature type="transmembrane region" description="Helical" evidence="2">
    <location>
        <begin position="389"/>
        <end position="411"/>
    </location>
</feature>
<sequence length="649" mass="69593">MEDWVTDFVQRDTTYMVLRGEKKLGGDDLNRVQVKMLASSNVPHVLDLHVREVDDEAELHYNIGGKRMLSTCMKTEKITLVEYYALLLQIVTALEYGMTYMLNPNGFLLKEDYMFVEGPLSEGTVYLTYLPLSKSMELAPSRERIGGLAARWMTAVDDFRGTGVQRILQMCEQSSFSLQSLKGLLIGLLAGSGKRHTGGLEAAGAAAPKLFPSMNDYSDARGGAGGLNGAPASSAWPQGQRAAAAVSQPHAGGAAYGAPESAFSANADGGRLAARNVSPARQPQPYAPQDAPQYAQNFAGQWGSEAHSALPPVEEEEEASGRRKRMGRGGKKEDLQKGLRKGKASDGEDEFGEVQPEDSKNGRLVMPLIGVLLLAVLWKFLYLDNPGKTGLLICVVATPLLIVFAYLGWAGKLKFGGGGRRQEEEEAEALAASWQKPREESGHRVFYGQPGNDAAGTGGRQAGEWGVSREGDEGPSIPGFLRPSSSYSEGFREESPADVSQRMRVEEFERPAAVPGTGMLAAPASQPTVMLDGGRSAAAAGLSVGGASGPRYRLERLENGSLPQSIALLPGSFTIGRSQEVSQHVETAAGISRAHVELELTDNQCTIKDIGSRNGTLLNGEALTPYKAYEMHEGDTFKIAGISYTLRCG</sequence>
<keyword evidence="2" id="KW-1133">Transmembrane helix</keyword>
<evidence type="ECO:0000256" key="1">
    <source>
        <dbReference type="SAM" id="MobiDB-lite"/>
    </source>
</evidence>